<evidence type="ECO:0000256" key="4">
    <source>
        <dbReference type="ARBA" id="ARBA00022723"/>
    </source>
</evidence>
<evidence type="ECO:0000313" key="11">
    <source>
        <dbReference type="EMBL" id="TCS81285.1"/>
    </source>
</evidence>
<comment type="caution">
    <text evidence="11">The sequence shown here is derived from an EMBL/GenBank/DDBJ whole genome shotgun (WGS) entry which is preliminary data.</text>
</comment>
<dbReference type="GO" id="GO:0000162">
    <property type="term" value="P:L-tryptophan biosynthetic process"/>
    <property type="evidence" value="ECO:0007669"/>
    <property type="project" value="TreeGrafter"/>
</dbReference>
<dbReference type="PANTHER" id="PTHR11236">
    <property type="entry name" value="AMINOBENZOATE/ANTHRANILATE SYNTHASE"/>
    <property type="match status" value="1"/>
</dbReference>
<name>A0A4R3KDW2_9BACI</name>
<evidence type="ECO:0000256" key="8">
    <source>
        <dbReference type="ARBA" id="ARBA00047683"/>
    </source>
</evidence>
<evidence type="ECO:0000256" key="7">
    <source>
        <dbReference type="ARBA" id="ARBA00025634"/>
    </source>
</evidence>
<evidence type="ECO:0000256" key="2">
    <source>
        <dbReference type="ARBA" id="ARBA00011575"/>
    </source>
</evidence>
<reference evidence="11 12" key="1">
    <citation type="submission" date="2019-03" db="EMBL/GenBank/DDBJ databases">
        <title>Genomic Encyclopedia of Type Strains, Phase IV (KMG-IV): sequencing the most valuable type-strain genomes for metagenomic binning, comparative biology and taxonomic classification.</title>
        <authorList>
            <person name="Goeker M."/>
        </authorList>
    </citation>
    <scope>NUCLEOTIDE SEQUENCE [LARGE SCALE GENOMIC DNA]</scope>
    <source>
        <strain evidence="11 12">DSM 23802</strain>
    </source>
</reference>
<dbReference type="OrthoDB" id="9803598at2"/>
<proteinExistence type="predicted"/>
<evidence type="ECO:0000259" key="10">
    <source>
        <dbReference type="Pfam" id="PF04715"/>
    </source>
</evidence>
<sequence>MISFTDVLELSKTYRTIPLAKEVAKKKLSELNLSILKKSYSYLLLLESGEHGEEHGRFTYLSPSPFLIIQSKDQQIRLSGEEEVMRQLKEAGIDRLKDQPKKMIEMILKTYRSPKIPTLPYFTGGAIGYFSYEWVKRSERIETKHQRSSPFSEFHLAFIKELLVFDHEQERLLFIDNLIIDPNETKEKKEEKYRHTMKSLEEKAEYWRQFIAENSSPPIEISKEKEEIKPFQSSFTKEQFVEGVKRLKEAIRQGEIFQAVLSLKQSIKTDADAVLVYQILRKINPSPYMVYLQMADETIIGASPETLVKIVGDEIATYPIAGTRPRGKTPLEEKQLAEELQNDPKEIAEHVMLIDLARNDLGKVSQPGSVKVAKKMKIEKYSHVMHLVSKVIGKLKAETTSLDVLEATFPAGTVSGAPKVRAMELIAKLEREERGPYAGAVAAISFNGNLDTCITIRSIFFHQGTAYLQSGAGIVYDSIPEKEYEEVANKAKAMMKAIAIAEGQRE</sequence>
<comment type="function">
    <text evidence="7">Part of a heterotetrameric complex that catalyzes the two-step biosynthesis of anthranilate, an intermediate in the biosynthesis of L-tryptophan. In the first step, the glutamine-binding beta subunit (TrpG) of anthranilate synthase (AS) provides the glutamine amidotransferase activity which generates ammonia as a substrate that, along with chorismate, is used in the second step, catalyzed by the large alpha subunit of AS (TrpE) to produce anthranilate. In the absence of TrpG, TrpE can synthesize anthranilate directly from chorismate and high concentrations of ammonia.</text>
</comment>
<dbReference type="InterPro" id="IPR015890">
    <property type="entry name" value="Chorismate_C"/>
</dbReference>
<dbReference type="RefSeq" id="WP_132769399.1">
    <property type="nucleotide sequence ID" value="NZ_SMAB01000013.1"/>
</dbReference>
<dbReference type="PRINTS" id="PR00095">
    <property type="entry name" value="ANTSNTHASEI"/>
</dbReference>
<comment type="catalytic activity">
    <reaction evidence="8">
        <text>chorismate + L-glutamine = anthranilate + pyruvate + L-glutamate + H(+)</text>
        <dbReference type="Rhea" id="RHEA:21732"/>
        <dbReference type="ChEBI" id="CHEBI:15361"/>
        <dbReference type="ChEBI" id="CHEBI:15378"/>
        <dbReference type="ChEBI" id="CHEBI:16567"/>
        <dbReference type="ChEBI" id="CHEBI:29748"/>
        <dbReference type="ChEBI" id="CHEBI:29985"/>
        <dbReference type="ChEBI" id="CHEBI:58359"/>
        <dbReference type="EC" id="4.1.3.27"/>
    </reaction>
</comment>
<dbReference type="InterPro" id="IPR019999">
    <property type="entry name" value="Anth_synth_I-like"/>
</dbReference>
<keyword evidence="4" id="KW-0479">Metal-binding</keyword>
<dbReference type="Pfam" id="PF00425">
    <property type="entry name" value="Chorismate_bind"/>
    <property type="match status" value="1"/>
</dbReference>
<feature type="domain" description="Anthranilate synthase component I N-terminal" evidence="10">
    <location>
        <begin position="40"/>
        <end position="173"/>
    </location>
</feature>
<dbReference type="GO" id="GO:0046872">
    <property type="term" value="F:metal ion binding"/>
    <property type="evidence" value="ECO:0007669"/>
    <property type="project" value="UniProtKB-KW"/>
</dbReference>
<evidence type="ECO:0000256" key="5">
    <source>
        <dbReference type="ARBA" id="ARBA00022842"/>
    </source>
</evidence>
<feature type="domain" description="Chorismate-utilising enzyme C-terminal" evidence="9">
    <location>
        <begin position="237"/>
        <end position="490"/>
    </location>
</feature>
<gene>
    <name evidence="11" type="ORF">EDD72_11343</name>
</gene>
<dbReference type="InterPro" id="IPR006805">
    <property type="entry name" value="Anth_synth_I_N"/>
</dbReference>
<dbReference type="EMBL" id="SMAB01000013">
    <property type="protein sequence ID" value="TCS81285.1"/>
    <property type="molecule type" value="Genomic_DNA"/>
</dbReference>
<comment type="cofactor">
    <cofactor evidence="1">
        <name>Mg(2+)</name>
        <dbReference type="ChEBI" id="CHEBI:18420"/>
    </cofactor>
</comment>
<dbReference type="Proteomes" id="UP000295788">
    <property type="component" value="Unassembled WGS sequence"/>
</dbReference>
<evidence type="ECO:0000313" key="12">
    <source>
        <dbReference type="Proteomes" id="UP000295788"/>
    </source>
</evidence>
<evidence type="ECO:0000256" key="6">
    <source>
        <dbReference type="ARBA" id="ARBA00023239"/>
    </source>
</evidence>
<protein>
    <recommendedName>
        <fullName evidence="3">Anthranilate synthase component 1</fullName>
    </recommendedName>
</protein>
<dbReference type="InterPro" id="IPR005801">
    <property type="entry name" value="ADC_synthase"/>
</dbReference>
<dbReference type="AlphaFoldDB" id="A0A4R3KDW2"/>
<comment type="subunit">
    <text evidence="2">Heterotetramer consisting of two non-identical subunits: a beta subunit (TrpG) and a large alpha subunit (TrpE).</text>
</comment>
<dbReference type="Pfam" id="PF04715">
    <property type="entry name" value="Anth_synt_I_N"/>
    <property type="match status" value="1"/>
</dbReference>
<dbReference type="GO" id="GO:0004049">
    <property type="term" value="F:anthranilate synthase activity"/>
    <property type="evidence" value="ECO:0007669"/>
    <property type="project" value="UniProtKB-EC"/>
</dbReference>
<evidence type="ECO:0000259" key="9">
    <source>
        <dbReference type="Pfam" id="PF00425"/>
    </source>
</evidence>
<dbReference type="Gene3D" id="3.60.120.10">
    <property type="entry name" value="Anthranilate synthase"/>
    <property type="match status" value="1"/>
</dbReference>
<keyword evidence="6" id="KW-0456">Lyase</keyword>
<evidence type="ECO:0000256" key="1">
    <source>
        <dbReference type="ARBA" id="ARBA00001946"/>
    </source>
</evidence>
<dbReference type="SUPFAM" id="SSF56322">
    <property type="entry name" value="ADC synthase"/>
    <property type="match status" value="1"/>
</dbReference>
<accession>A0A4R3KDW2</accession>
<keyword evidence="12" id="KW-1185">Reference proteome</keyword>
<organism evidence="11 12">
    <name type="scientific">Tepidibacillus fermentans</name>
    <dbReference type="NCBI Taxonomy" id="1281767"/>
    <lineage>
        <taxon>Bacteria</taxon>
        <taxon>Bacillati</taxon>
        <taxon>Bacillota</taxon>
        <taxon>Bacilli</taxon>
        <taxon>Bacillales</taxon>
        <taxon>Bacillaceae</taxon>
        <taxon>Tepidibacillus</taxon>
    </lineage>
</organism>
<evidence type="ECO:0000256" key="3">
    <source>
        <dbReference type="ARBA" id="ARBA00020653"/>
    </source>
</evidence>
<dbReference type="PANTHER" id="PTHR11236:SF48">
    <property type="entry name" value="ISOCHORISMATE SYNTHASE MENF"/>
    <property type="match status" value="1"/>
</dbReference>
<keyword evidence="5" id="KW-0460">Magnesium</keyword>